<sequence length="249" mass="25965">MTADWWGLAGRRVLVAGAGGLGRAVIDALADLGCSCAALDRSPDVLGEVATAHPDIPTRRVDLTDREATRAAVDEMADRMGGLDVAVHAVGVNDRRPILSVTADGWRHLLSVNLDSAFHFAQATGAIMTARGEGRLILFSSVAGTLAHRDHGAYAASKGALNQFARVMAHEWASAGVTVNTIAPGYTPTGLTLRHLAKPGVEDKLTGLVPTGRLGQVEDVQGIVALLASPRSAYITGQVIHVDGGRTLV</sequence>
<evidence type="ECO:0000259" key="2">
    <source>
        <dbReference type="SMART" id="SM00822"/>
    </source>
</evidence>
<dbReference type="InterPro" id="IPR036291">
    <property type="entry name" value="NAD(P)-bd_dom_sf"/>
</dbReference>
<dbReference type="InterPro" id="IPR002347">
    <property type="entry name" value="SDR_fam"/>
</dbReference>
<proteinExistence type="inferred from homology"/>
<dbReference type="SMART" id="SM00822">
    <property type="entry name" value="PKS_KR"/>
    <property type="match status" value="1"/>
</dbReference>
<feature type="domain" description="Ketoreductase" evidence="2">
    <location>
        <begin position="11"/>
        <end position="220"/>
    </location>
</feature>
<dbReference type="PANTHER" id="PTHR42760">
    <property type="entry name" value="SHORT-CHAIN DEHYDROGENASES/REDUCTASES FAMILY MEMBER"/>
    <property type="match status" value="1"/>
</dbReference>
<protein>
    <submittedName>
        <fullName evidence="3">SDR family NAD(P)-dependent oxidoreductase</fullName>
        <ecNumber evidence="3">1.1.1.-</ecNumber>
    </submittedName>
</protein>
<dbReference type="PRINTS" id="PR00081">
    <property type="entry name" value="GDHRDH"/>
</dbReference>
<dbReference type="Gene3D" id="3.40.50.720">
    <property type="entry name" value="NAD(P)-binding Rossmann-like Domain"/>
    <property type="match status" value="1"/>
</dbReference>
<gene>
    <name evidence="3" type="ORF">ACFFIA_19675</name>
</gene>
<dbReference type="PANTHER" id="PTHR42760:SF78">
    <property type="entry name" value="3-OXOACYL-[ACYL-CARRIER-PROTEIN] REDUCTASE [NADH]"/>
    <property type="match status" value="1"/>
</dbReference>
<dbReference type="EMBL" id="JBHLUH010000039">
    <property type="protein sequence ID" value="MFC0529884.1"/>
    <property type="molecule type" value="Genomic_DNA"/>
</dbReference>
<dbReference type="CDD" id="cd05233">
    <property type="entry name" value="SDR_c"/>
    <property type="match status" value="1"/>
</dbReference>
<dbReference type="GO" id="GO:0016491">
    <property type="term" value="F:oxidoreductase activity"/>
    <property type="evidence" value="ECO:0007669"/>
    <property type="project" value="UniProtKB-KW"/>
</dbReference>
<dbReference type="EC" id="1.1.1.-" evidence="3"/>
<dbReference type="PRINTS" id="PR00080">
    <property type="entry name" value="SDRFAMILY"/>
</dbReference>
<comment type="similarity">
    <text evidence="1">Belongs to the short-chain dehydrogenases/reductases (SDR) family.</text>
</comment>
<organism evidence="3 4">
    <name type="scientific">Phytohabitans kaempferiae</name>
    <dbReference type="NCBI Taxonomy" id="1620943"/>
    <lineage>
        <taxon>Bacteria</taxon>
        <taxon>Bacillati</taxon>
        <taxon>Actinomycetota</taxon>
        <taxon>Actinomycetes</taxon>
        <taxon>Micromonosporales</taxon>
        <taxon>Micromonosporaceae</taxon>
    </lineage>
</organism>
<dbReference type="SUPFAM" id="SSF51735">
    <property type="entry name" value="NAD(P)-binding Rossmann-fold domains"/>
    <property type="match status" value="1"/>
</dbReference>
<accession>A0ABV6M5R0</accession>
<comment type="caution">
    <text evidence="3">The sequence shown here is derived from an EMBL/GenBank/DDBJ whole genome shotgun (WGS) entry which is preliminary data.</text>
</comment>
<dbReference type="Proteomes" id="UP001589867">
    <property type="component" value="Unassembled WGS sequence"/>
</dbReference>
<dbReference type="PROSITE" id="PS00061">
    <property type="entry name" value="ADH_SHORT"/>
    <property type="match status" value="1"/>
</dbReference>
<dbReference type="Pfam" id="PF13561">
    <property type="entry name" value="adh_short_C2"/>
    <property type="match status" value="1"/>
</dbReference>
<keyword evidence="4" id="KW-1185">Reference proteome</keyword>
<dbReference type="InterPro" id="IPR020904">
    <property type="entry name" value="Sc_DH/Rdtase_CS"/>
</dbReference>
<reference evidence="3 4" key="1">
    <citation type="submission" date="2024-09" db="EMBL/GenBank/DDBJ databases">
        <authorList>
            <person name="Sun Q."/>
            <person name="Mori K."/>
        </authorList>
    </citation>
    <scope>NUCLEOTIDE SEQUENCE [LARGE SCALE GENOMIC DNA]</scope>
    <source>
        <strain evidence="3 4">TBRC 3947</strain>
    </source>
</reference>
<name>A0ABV6M5R0_9ACTN</name>
<dbReference type="InterPro" id="IPR057326">
    <property type="entry name" value="KR_dom"/>
</dbReference>
<evidence type="ECO:0000313" key="4">
    <source>
        <dbReference type="Proteomes" id="UP001589867"/>
    </source>
</evidence>
<dbReference type="RefSeq" id="WP_377252952.1">
    <property type="nucleotide sequence ID" value="NZ_JBHLUH010000039.1"/>
</dbReference>
<evidence type="ECO:0000313" key="3">
    <source>
        <dbReference type="EMBL" id="MFC0529884.1"/>
    </source>
</evidence>
<keyword evidence="3" id="KW-0560">Oxidoreductase</keyword>
<evidence type="ECO:0000256" key="1">
    <source>
        <dbReference type="ARBA" id="ARBA00006484"/>
    </source>
</evidence>